<dbReference type="RefSeq" id="WP_269104585.1">
    <property type="nucleotide sequence ID" value="NZ_CP114063.1"/>
</dbReference>
<keyword evidence="1" id="KW-0812">Transmembrane</keyword>
<reference evidence="2" key="1">
    <citation type="submission" date="2022-12" db="EMBL/GenBank/DDBJ databases">
        <title>Whole genome sequence analysis of a duck derived balloon bacteium Aerococcus urinaeequi henan2020.</title>
        <authorList>
            <person name="Zhang H."/>
            <person name="Qiao H.X."/>
            <person name="Bian C.Z."/>
            <person name="Shu J.C."/>
        </authorList>
    </citation>
    <scope>NUCLEOTIDE SEQUENCE</scope>
    <source>
        <strain evidence="2">2020-HN-1</strain>
    </source>
</reference>
<evidence type="ECO:0000313" key="2">
    <source>
        <dbReference type="EMBL" id="WAT23972.1"/>
    </source>
</evidence>
<gene>
    <name evidence="2" type="ORF">OZ415_06830</name>
</gene>
<name>A0AA47G7Y3_9LACT</name>
<proteinExistence type="predicted"/>
<accession>A0AA47G7Y3</accession>
<organism evidence="2 3">
    <name type="scientific">Aerococcus urinaeequi</name>
    <dbReference type="NCBI Taxonomy" id="51665"/>
    <lineage>
        <taxon>Bacteria</taxon>
        <taxon>Bacillati</taxon>
        <taxon>Bacillota</taxon>
        <taxon>Bacilli</taxon>
        <taxon>Lactobacillales</taxon>
        <taxon>Aerococcaceae</taxon>
        <taxon>Aerococcus</taxon>
    </lineage>
</organism>
<protein>
    <submittedName>
        <fullName evidence="2">Uncharacterized protein</fullName>
    </submittedName>
</protein>
<dbReference type="AlphaFoldDB" id="A0AA47G7Y3"/>
<dbReference type="EMBL" id="CP114063">
    <property type="protein sequence ID" value="WAT23972.1"/>
    <property type="molecule type" value="Genomic_DNA"/>
</dbReference>
<evidence type="ECO:0000256" key="1">
    <source>
        <dbReference type="SAM" id="Phobius"/>
    </source>
</evidence>
<keyword evidence="1" id="KW-0472">Membrane</keyword>
<dbReference type="Proteomes" id="UP001164714">
    <property type="component" value="Chromosome"/>
</dbReference>
<keyword evidence="1" id="KW-1133">Transmembrane helix</keyword>
<feature type="transmembrane region" description="Helical" evidence="1">
    <location>
        <begin position="21"/>
        <end position="42"/>
    </location>
</feature>
<sequence>MTDVQFQQLISTIEQSNQTHWWEYVIDALIAALVAVVVTYSMEGIRSFIESRLVYNNLLVIKDNIAQLTKELKNLGDLDYTQKKLRSPQMLNYMNSIIEELNSAKSILIDFKVESDTLQRSLDTIIY</sequence>
<evidence type="ECO:0000313" key="3">
    <source>
        <dbReference type="Proteomes" id="UP001164714"/>
    </source>
</evidence>